<accession>A0A835CJP0</accession>
<feature type="compositionally biased region" description="Basic and acidic residues" evidence="1">
    <location>
        <begin position="15"/>
        <end position="25"/>
    </location>
</feature>
<feature type="compositionally biased region" description="Basic and acidic residues" evidence="1">
    <location>
        <begin position="46"/>
        <end position="55"/>
    </location>
</feature>
<comment type="caution">
    <text evidence="2">The sequence shown here is derived from an EMBL/GenBank/DDBJ whole genome shotgun (WGS) entry which is preliminary data.</text>
</comment>
<sequence length="81" mass="9027">MNTCLVLLGSEFRWGSDDESHRNEGVESMSEDPEGNDSGSSEGFEIDGHLDSSHSDDEDIEFNGRSNSENFVHLRSYVVMV</sequence>
<reference evidence="2" key="1">
    <citation type="submission" date="2020-09" db="EMBL/GenBank/DDBJ databases">
        <title>Genome-Enabled Discovery of Anthraquinone Biosynthesis in Senna tora.</title>
        <authorList>
            <person name="Kang S.-H."/>
            <person name="Pandey R.P."/>
            <person name="Lee C.-M."/>
            <person name="Sim J.-S."/>
            <person name="Jeong J.-T."/>
            <person name="Choi B.-S."/>
            <person name="Jung M."/>
            <person name="Ginzburg D."/>
            <person name="Zhao K."/>
            <person name="Won S.Y."/>
            <person name="Oh T.-J."/>
            <person name="Yu Y."/>
            <person name="Kim N.-H."/>
            <person name="Lee O.R."/>
            <person name="Lee T.-H."/>
            <person name="Bashyal P."/>
            <person name="Kim T.-S."/>
            <person name="Lee W.-H."/>
            <person name="Kawkins C."/>
            <person name="Kim C.-K."/>
            <person name="Kim J.S."/>
            <person name="Ahn B.O."/>
            <person name="Rhee S.Y."/>
            <person name="Sohng J.K."/>
        </authorList>
    </citation>
    <scope>NUCLEOTIDE SEQUENCE</scope>
    <source>
        <tissue evidence="2">Leaf</tissue>
    </source>
</reference>
<evidence type="ECO:0000256" key="1">
    <source>
        <dbReference type="SAM" id="MobiDB-lite"/>
    </source>
</evidence>
<proteinExistence type="predicted"/>
<dbReference type="AlphaFoldDB" id="A0A835CJP0"/>
<dbReference type="EMBL" id="JAAIUW010000002">
    <property type="protein sequence ID" value="KAF7841592.1"/>
    <property type="molecule type" value="Genomic_DNA"/>
</dbReference>
<organism evidence="2 3">
    <name type="scientific">Senna tora</name>
    <dbReference type="NCBI Taxonomy" id="362788"/>
    <lineage>
        <taxon>Eukaryota</taxon>
        <taxon>Viridiplantae</taxon>
        <taxon>Streptophyta</taxon>
        <taxon>Embryophyta</taxon>
        <taxon>Tracheophyta</taxon>
        <taxon>Spermatophyta</taxon>
        <taxon>Magnoliopsida</taxon>
        <taxon>eudicotyledons</taxon>
        <taxon>Gunneridae</taxon>
        <taxon>Pentapetalae</taxon>
        <taxon>rosids</taxon>
        <taxon>fabids</taxon>
        <taxon>Fabales</taxon>
        <taxon>Fabaceae</taxon>
        <taxon>Caesalpinioideae</taxon>
        <taxon>Cassia clade</taxon>
        <taxon>Senna</taxon>
    </lineage>
</organism>
<protein>
    <submittedName>
        <fullName evidence="2">U3 small nucleolar RNA-associated protein 25</fullName>
    </submittedName>
</protein>
<keyword evidence="3" id="KW-1185">Reference proteome</keyword>
<gene>
    <name evidence="2" type="ORF">G2W53_003890</name>
</gene>
<name>A0A835CJP0_9FABA</name>
<evidence type="ECO:0000313" key="2">
    <source>
        <dbReference type="EMBL" id="KAF7841592.1"/>
    </source>
</evidence>
<evidence type="ECO:0000313" key="3">
    <source>
        <dbReference type="Proteomes" id="UP000634136"/>
    </source>
</evidence>
<feature type="region of interest" description="Disordered" evidence="1">
    <location>
        <begin position="15"/>
        <end position="65"/>
    </location>
</feature>
<dbReference type="OrthoDB" id="10264378at2759"/>
<dbReference type="Proteomes" id="UP000634136">
    <property type="component" value="Unassembled WGS sequence"/>
</dbReference>